<comment type="caution">
    <text evidence="3">The sequence shown here is derived from an EMBL/GenBank/DDBJ whole genome shotgun (WGS) entry which is preliminary data.</text>
</comment>
<dbReference type="Gene3D" id="3.30.2010.10">
    <property type="entry name" value="Metalloproteases ('zincins'), catalytic domain"/>
    <property type="match status" value="1"/>
</dbReference>
<keyword evidence="1" id="KW-0812">Transmembrane</keyword>
<reference evidence="3" key="1">
    <citation type="submission" date="2020-05" db="EMBL/GenBank/DDBJ databases">
        <title>High-Quality Genomes of Partial-Nitritation/Anammox System by Hierarchical Clustering Based Hybrid Assembly.</title>
        <authorList>
            <person name="Liu L."/>
            <person name="Wang Y."/>
            <person name="Che Y."/>
            <person name="Chen Y."/>
            <person name="Xia Y."/>
            <person name="Luo R."/>
            <person name="Cheng S.H."/>
            <person name="Zheng C."/>
            <person name="Zhang T."/>
        </authorList>
    </citation>
    <scope>NUCLEOTIDE SEQUENCE</scope>
    <source>
        <strain evidence="3">H1_PAT1</strain>
    </source>
</reference>
<evidence type="ECO:0000256" key="1">
    <source>
        <dbReference type="SAM" id="Phobius"/>
    </source>
</evidence>
<evidence type="ECO:0000259" key="2">
    <source>
        <dbReference type="Pfam" id="PF05569"/>
    </source>
</evidence>
<dbReference type="InterPro" id="IPR052173">
    <property type="entry name" value="Beta-lactam_resp_regulator"/>
</dbReference>
<evidence type="ECO:0000313" key="4">
    <source>
        <dbReference type="Proteomes" id="UP000710385"/>
    </source>
</evidence>
<feature type="domain" description="Peptidase M56" evidence="2">
    <location>
        <begin position="161"/>
        <end position="283"/>
    </location>
</feature>
<dbReference type="CDD" id="cd07326">
    <property type="entry name" value="M56_BlaR1_MecR1_like"/>
    <property type="match status" value="1"/>
</dbReference>
<organism evidence="3 4">
    <name type="scientific">candidate division WWE3 bacterium</name>
    <dbReference type="NCBI Taxonomy" id="2053526"/>
    <lineage>
        <taxon>Bacteria</taxon>
        <taxon>Katanobacteria</taxon>
    </lineage>
</organism>
<dbReference type="Proteomes" id="UP000710385">
    <property type="component" value="Unassembled WGS sequence"/>
</dbReference>
<feature type="transmembrane region" description="Helical" evidence="1">
    <location>
        <begin position="296"/>
        <end position="317"/>
    </location>
</feature>
<dbReference type="EMBL" id="JABTTY010000004">
    <property type="protein sequence ID" value="MBE7526051.1"/>
    <property type="molecule type" value="Genomic_DNA"/>
</dbReference>
<dbReference type="PANTHER" id="PTHR34978">
    <property type="entry name" value="POSSIBLE SENSOR-TRANSDUCER PROTEIN BLAR"/>
    <property type="match status" value="1"/>
</dbReference>
<feature type="transmembrane region" description="Helical" evidence="1">
    <location>
        <begin position="40"/>
        <end position="63"/>
    </location>
</feature>
<dbReference type="AlphaFoldDB" id="A0A928TVE1"/>
<feature type="transmembrane region" description="Helical" evidence="1">
    <location>
        <begin position="103"/>
        <end position="121"/>
    </location>
</feature>
<dbReference type="InterPro" id="IPR008756">
    <property type="entry name" value="Peptidase_M56"/>
</dbReference>
<feature type="transmembrane region" description="Helical" evidence="1">
    <location>
        <begin position="6"/>
        <end position="28"/>
    </location>
</feature>
<dbReference type="Pfam" id="PF05569">
    <property type="entry name" value="Peptidase_M56"/>
    <property type="match status" value="1"/>
</dbReference>
<gene>
    <name evidence="3" type="ORF">HS096_07320</name>
</gene>
<keyword evidence="1" id="KW-1133">Transmembrane helix</keyword>
<name>A0A928TVE1_UNCKA</name>
<proteinExistence type="predicted"/>
<sequence length="321" mass="36311">MTLHLIQSGFLALLFFAGSAALLSIPLYSWTKDKLIQLPCYIRFNLLTLWLLSPVLIGMLLALGGLFPSWTDNHEIATKHCASHTNGIAHFCWFDPIVHLPNVLWQGGSSLLAIIMLFNIYKGIRLLARHQNFQAALRMVSRLDHKAGVYRIASKYLFVFSCGLFTPRIFISTQLMDQLSVKQLDVVLAHEQAHCRRRDVLHRLLMNLAALFHFPALRRHLLADLALSQEQICDETAALKVEDRIFVAETIVNLARQLNTKIPEQGIGVTAFNGSHIDIRIQQLLEPPKPVSRSSIFYTALFFIILFSGMLAVTMPLHHLI</sequence>
<protein>
    <submittedName>
        <fullName evidence="3">M56 family metallopeptidase</fullName>
    </submittedName>
</protein>
<accession>A0A928TVE1</accession>
<evidence type="ECO:0000313" key="3">
    <source>
        <dbReference type="EMBL" id="MBE7526051.1"/>
    </source>
</evidence>
<dbReference type="PANTHER" id="PTHR34978:SF3">
    <property type="entry name" value="SLR0241 PROTEIN"/>
    <property type="match status" value="1"/>
</dbReference>
<keyword evidence="1" id="KW-0472">Membrane</keyword>